<dbReference type="EMBL" id="CAOQHR010000008">
    <property type="protein sequence ID" value="CAI6338517.1"/>
    <property type="molecule type" value="Genomic_DNA"/>
</dbReference>
<name>A0A9W4UP28_9PLEO</name>
<dbReference type="Proteomes" id="UP001152607">
    <property type="component" value="Unassembled WGS sequence"/>
</dbReference>
<reference evidence="1" key="1">
    <citation type="submission" date="2023-01" db="EMBL/GenBank/DDBJ databases">
        <authorList>
            <person name="Van Ghelder C."/>
            <person name="Rancurel C."/>
        </authorList>
    </citation>
    <scope>NUCLEOTIDE SEQUENCE</scope>
    <source>
        <strain evidence="1">CNCM I-4278</strain>
    </source>
</reference>
<proteinExistence type="predicted"/>
<gene>
    <name evidence="1" type="ORF">PDIGIT_LOCUS11646</name>
</gene>
<protein>
    <submittedName>
        <fullName evidence="1">Uncharacterized protein</fullName>
    </submittedName>
</protein>
<keyword evidence="2" id="KW-1185">Reference proteome</keyword>
<evidence type="ECO:0000313" key="1">
    <source>
        <dbReference type="EMBL" id="CAI6338517.1"/>
    </source>
</evidence>
<organism evidence="1 2">
    <name type="scientific">Periconia digitata</name>
    <dbReference type="NCBI Taxonomy" id="1303443"/>
    <lineage>
        <taxon>Eukaryota</taxon>
        <taxon>Fungi</taxon>
        <taxon>Dikarya</taxon>
        <taxon>Ascomycota</taxon>
        <taxon>Pezizomycotina</taxon>
        <taxon>Dothideomycetes</taxon>
        <taxon>Pleosporomycetidae</taxon>
        <taxon>Pleosporales</taxon>
        <taxon>Massarineae</taxon>
        <taxon>Periconiaceae</taxon>
        <taxon>Periconia</taxon>
    </lineage>
</organism>
<accession>A0A9W4UP28</accession>
<comment type="caution">
    <text evidence="1">The sequence shown here is derived from an EMBL/GenBank/DDBJ whole genome shotgun (WGS) entry which is preliminary data.</text>
</comment>
<dbReference type="AlphaFoldDB" id="A0A9W4UP28"/>
<evidence type="ECO:0000313" key="2">
    <source>
        <dbReference type="Proteomes" id="UP001152607"/>
    </source>
</evidence>
<sequence>MNRSWDESQEVLRAFSNDNTTLHLNMKWIPDSRNTVTLGKRRRAPGQPAKAIVVAHTCGCSRKRRLRTSHSLSDKCGSVHVPEDNHLPGGHHVRNCKGRFEFGIPLIRPKDFMYESLFFHQLKDSMSGPGCFYCLRSDRSN</sequence>